<evidence type="ECO:0000313" key="8">
    <source>
        <dbReference type="Proteomes" id="UP000560658"/>
    </source>
</evidence>
<dbReference type="PANTHER" id="PTHR42812">
    <property type="entry name" value="BETA-XYLOSIDASE"/>
    <property type="match status" value="1"/>
</dbReference>
<dbReference type="InterPro" id="IPR013320">
    <property type="entry name" value="ConA-like_dom_sf"/>
</dbReference>
<sequence>MKAFLSISLLFLINHVLFGQDVKSPVSWTADNGNGTYTNPLFYDEFSDPDLIRVGEDFYLAGTTMHATPGLVILHSKDLVNWKFMSYCFDRFNMGDEFRLENGKEAYGQGIWAPCIRYHNGKFYVFSNVNGHGLQVFISENPAGPWQHINMGGKIYDLSVLFDDDGKIYAVFKYNEVHLIEIKPDFSGYVEGSERIIIPAGNAMGEGHHFYKINGKYYIISANYAPVGRMQCARADRPEGPYETVAISVKETFGTQRAHTVNNVGLGRPVPEDGFEFNVSGGEGNYLSAVPLHQGGIVDLPNGDWWGFSMSDFRAVGRTTCLSPVTWVDGWPYFGLPGNLGRTPRTWFKPRVEAKVEPHAPYRRSDDFEGKELLPVWQWNHEPTVGKWALAKGKLRLDAMPAKNFLWAKNTLTQRCIGPISVATVELDVSKLKDGDVAGLGLLNMPYVWIGVMRQGKQYDISLKIQQSNKTISSSKAVKQEGKQFDDMLDKGKIYLRAMTDLDAESARFSYSIDGKDYKEMDGTVLLPYQLKTFQGMRYSLFAYNAKGLNGGYALFDNFTVDEPMADRSTNLPIGKVISLQNMGNGSYAWANPHGMLHSAAKGSKEYQNAGCFFKVHDRDRGRVSLEAMNGTGFLTVVGVGLSADIRLMKQETENSLFLWQDMLRGQCMLLSLKTQRYVGIDIETGEPYGADWPGCRPDRKDGTVFQWTEVESDGVVRNTEKSDTY</sequence>
<comment type="similarity">
    <text evidence="1">Belongs to the glycosyl hydrolase 43 family.</text>
</comment>
<feature type="active site" description="Proton donor" evidence="4">
    <location>
        <position position="206"/>
    </location>
</feature>
<evidence type="ECO:0000256" key="2">
    <source>
        <dbReference type="ARBA" id="ARBA00022801"/>
    </source>
</evidence>
<name>A0A840DA22_9BACE</name>
<dbReference type="AlphaFoldDB" id="A0A840DA22"/>
<dbReference type="Pfam" id="PF17851">
    <property type="entry name" value="GH43_C2"/>
    <property type="match status" value="1"/>
</dbReference>
<dbReference type="GO" id="GO:0004553">
    <property type="term" value="F:hydrolase activity, hydrolyzing O-glycosyl compounds"/>
    <property type="evidence" value="ECO:0007669"/>
    <property type="project" value="InterPro"/>
</dbReference>
<keyword evidence="8" id="KW-1185">Reference proteome</keyword>
<organism evidence="7 8">
    <name type="scientific">Bacteroides reticulotermitis</name>
    <dbReference type="NCBI Taxonomy" id="1133319"/>
    <lineage>
        <taxon>Bacteria</taxon>
        <taxon>Pseudomonadati</taxon>
        <taxon>Bacteroidota</taxon>
        <taxon>Bacteroidia</taxon>
        <taxon>Bacteroidales</taxon>
        <taxon>Bacteroidaceae</taxon>
        <taxon>Bacteroides</taxon>
    </lineage>
</organism>
<dbReference type="PANTHER" id="PTHR42812:SF12">
    <property type="entry name" value="BETA-XYLOSIDASE-RELATED"/>
    <property type="match status" value="1"/>
</dbReference>
<proteinExistence type="inferred from homology"/>
<evidence type="ECO:0000256" key="3">
    <source>
        <dbReference type="ARBA" id="ARBA00023295"/>
    </source>
</evidence>
<dbReference type="GO" id="GO:0005975">
    <property type="term" value="P:carbohydrate metabolic process"/>
    <property type="evidence" value="ECO:0007669"/>
    <property type="project" value="InterPro"/>
</dbReference>
<gene>
    <name evidence="7" type="ORF">GGR06_003053</name>
</gene>
<dbReference type="CDD" id="cd09001">
    <property type="entry name" value="GH43_FsAxh1-like"/>
    <property type="match status" value="1"/>
</dbReference>
<feature type="domain" description="Beta-xylosidase C-terminal Concanavalin A-like" evidence="6">
    <location>
        <begin position="365"/>
        <end position="561"/>
    </location>
</feature>
<evidence type="ECO:0000256" key="4">
    <source>
        <dbReference type="PIRSR" id="PIRSR606710-1"/>
    </source>
</evidence>
<dbReference type="InterPro" id="IPR041542">
    <property type="entry name" value="GH43_C2"/>
</dbReference>
<comment type="caution">
    <text evidence="7">The sequence shown here is derived from an EMBL/GenBank/DDBJ whole genome shotgun (WGS) entry which is preliminary data.</text>
</comment>
<reference evidence="7" key="1">
    <citation type="submission" date="2020-08" db="EMBL/GenBank/DDBJ databases">
        <title>Genomic Encyclopedia of Type Strains, Phase IV (KMG-IV): sequencing the most valuable type-strain genomes for metagenomic binning, comparative biology and taxonomic classification.</title>
        <authorList>
            <person name="Goeker M."/>
        </authorList>
    </citation>
    <scope>NUCLEOTIDE SEQUENCE [LARGE SCALE GENOMIC DNA]</scope>
    <source>
        <strain evidence="7">DSM 105720</strain>
    </source>
</reference>
<dbReference type="RefSeq" id="WP_081741267.1">
    <property type="nucleotide sequence ID" value="NZ_JACIER010000013.1"/>
</dbReference>
<evidence type="ECO:0000259" key="6">
    <source>
        <dbReference type="Pfam" id="PF17851"/>
    </source>
</evidence>
<dbReference type="SUPFAM" id="SSF75005">
    <property type="entry name" value="Arabinanase/levansucrase/invertase"/>
    <property type="match status" value="1"/>
</dbReference>
<evidence type="ECO:0000256" key="5">
    <source>
        <dbReference type="PIRSR" id="PIRSR606710-2"/>
    </source>
</evidence>
<evidence type="ECO:0000313" key="7">
    <source>
        <dbReference type="EMBL" id="MBB4045242.1"/>
    </source>
</evidence>
<keyword evidence="3" id="KW-0326">Glycosidase</keyword>
<dbReference type="Proteomes" id="UP000560658">
    <property type="component" value="Unassembled WGS sequence"/>
</dbReference>
<protein>
    <submittedName>
        <fullName evidence="7">Beta-xylosidase</fullName>
    </submittedName>
</protein>
<dbReference type="Gene3D" id="2.60.120.200">
    <property type="match status" value="1"/>
</dbReference>
<feature type="active site" description="Proton acceptor" evidence="4">
    <location>
        <position position="48"/>
    </location>
</feature>
<dbReference type="Pfam" id="PF04616">
    <property type="entry name" value="Glyco_hydro_43"/>
    <property type="match status" value="1"/>
</dbReference>
<dbReference type="SUPFAM" id="SSF49899">
    <property type="entry name" value="Concanavalin A-like lectins/glucanases"/>
    <property type="match status" value="1"/>
</dbReference>
<dbReference type="InterPro" id="IPR051795">
    <property type="entry name" value="Glycosyl_Hydrlase_43"/>
</dbReference>
<dbReference type="Gene3D" id="2.115.10.20">
    <property type="entry name" value="Glycosyl hydrolase domain, family 43"/>
    <property type="match status" value="1"/>
</dbReference>
<feature type="site" description="Important for catalytic activity, responsible for pKa modulation of the active site Glu and correct orientation of both the proton donor and substrate" evidence="5">
    <location>
        <position position="157"/>
    </location>
</feature>
<keyword evidence="2" id="KW-0378">Hydrolase</keyword>
<accession>A0A840DA22</accession>
<dbReference type="EMBL" id="JACIER010000013">
    <property type="protein sequence ID" value="MBB4045242.1"/>
    <property type="molecule type" value="Genomic_DNA"/>
</dbReference>
<dbReference type="InterPro" id="IPR006710">
    <property type="entry name" value="Glyco_hydro_43"/>
</dbReference>
<evidence type="ECO:0000256" key="1">
    <source>
        <dbReference type="ARBA" id="ARBA00009865"/>
    </source>
</evidence>
<dbReference type="InterPro" id="IPR023296">
    <property type="entry name" value="Glyco_hydro_beta-prop_sf"/>
</dbReference>